<evidence type="ECO:0000313" key="5">
    <source>
        <dbReference type="EMBL" id="EWC43588.1"/>
    </source>
</evidence>
<keyword evidence="6" id="KW-1185">Reference proteome</keyword>
<evidence type="ECO:0000256" key="2">
    <source>
        <dbReference type="ARBA" id="ARBA00022602"/>
    </source>
</evidence>
<name>W7HUS5_9PEZI</name>
<dbReference type="EMBL" id="KI966457">
    <property type="protein sequence ID" value="EWC43588.1"/>
    <property type="molecule type" value="Genomic_DNA"/>
</dbReference>
<evidence type="ECO:0000256" key="4">
    <source>
        <dbReference type="ARBA" id="ARBA00022737"/>
    </source>
</evidence>
<organism evidence="5 6">
    <name type="scientific">Drechslerella stenobrocha 248</name>
    <dbReference type="NCBI Taxonomy" id="1043628"/>
    <lineage>
        <taxon>Eukaryota</taxon>
        <taxon>Fungi</taxon>
        <taxon>Dikarya</taxon>
        <taxon>Ascomycota</taxon>
        <taxon>Pezizomycotina</taxon>
        <taxon>Orbiliomycetes</taxon>
        <taxon>Orbiliales</taxon>
        <taxon>Orbiliaceae</taxon>
        <taxon>Drechslerella</taxon>
    </lineage>
</organism>
<keyword evidence="2" id="KW-0637">Prenyltransferase</keyword>
<sequence length="379" mass="42537">MADADAAAEAAAVYERITAFFQLHRHEEVQIELLPFYPIPDGHIYVDATAIGIPKSSLWKAFRHAHPLFFAALHAPSAEASRTSTIATASTILLLHDSEYLTAVNARKRILLSLFPPSSLAQAAPTSLPPITPLTELAFLTSLLTSPLHRHTKSPVLWSHRRWLLTTYPGLTTLPSRPSSARAAAAKAARKWARGEISTLFRAAEAHPRNYYAWTYARWLAGSRNVQFNQEDLVSWCIKHPSDVSGWGWLWTAERRSLAPAVYTDRRRDVLVQRYNQLLVVLKYSHEISPGHESLWRFIRAVLMQGVLDGDDDDAAGRGGGYKARIVDMLRGWDAREWPVRVAEDIWRERVCLRALVRDIDAMAAGYAVADTEMSDQPP</sequence>
<dbReference type="Gene3D" id="1.25.40.120">
    <property type="entry name" value="Protein prenylyltransferase"/>
    <property type="match status" value="1"/>
</dbReference>
<dbReference type="GO" id="GO:0008318">
    <property type="term" value="F:protein prenyltransferase activity"/>
    <property type="evidence" value="ECO:0007669"/>
    <property type="project" value="InterPro"/>
</dbReference>
<keyword evidence="3" id="KW-0808">Transferase</keyword>
<evidence type="ECO:0000256" key="3">
    <source>
        <dbReference type="ARBA" id="ARBA00022679"/>
    </source>
</evidence>
<dbReference type="PANTHER" id="PTHR11129">
    <property type="entry name" value="PROTEIN FARNESYLTRANSFERASE ALPHA SUBUNIT/RAB GERANYLGERANYL TRANSFERASE ALPHA SUBUNIT"/>
    <property type="match status" value="1"/>
</dbReference>
<protein>
    <recommendedName>
        <fullName evidence="7">Protein prenylyltransferase</fullName>
    </recommendedName>
</protein>
<keyword evidence="4" id="KW-0677">Repeat</keyword>
<dbReference type="SUPFAM" id="SSF48439">
    <property type="entry name" value="Protein prenylyltransferase"/>
    <property type="match status" value="1"/>
</dbReference>
<gene>
    <name evidence="5" type="ORF">DRE_01475</name>
</gene>
<comment type="similarity">
    <text evidence="1">Belongs to the protein prenyltransferase subunit alpha family.</text>
</comment>
<proteinExistence type="inferred from homology"/>
<dbReference type="HOGENOM" id="CLU_044597_0_0_1"/>
<dbReference type="AlphaFoldDB" id="W7HUS5"/>
<dbReference type="Proteomes" id="UP000024837">
    <property type="component" value="Unassembled WGS sequence"/>
</dbReference>
<evidence type="ECO:0000256" key="1">
    <source>
        <dbReference type="ARBA" id="ARBA00006734"/>
    </source>
</evidence>
<evidence type="ECO:0008006" key="7">
    <source>
        <dbReference type="Google" id="ProtNLM"/>
    </source>
</evidence>
<dbReference type="InterPro" id="IPR002088">
    <property type="entry name" value="Prenyl_trans_a"/>
</dbReference>
<evidence type="ECO:0000313" key="6">
    <source>
        <dbReference type="Proteomes" id="UP000024837"/>
    </source>
</evidence>
<dbReference type="OrthoDB" id="5358702at2759"/>
<accession>W7HUS5</accession>
<dbReference type="PANTHER" id="PTHR11129:SF3">
    <property type="entry name" value="PROTEIN PRENYLTRANSFERASE ALPHA SUBUNIT REPEAT-CONTAINING PROTEIN 1"/>
    <property type="match status" value="1"/>
</dbReference>
<dbReference type="Pfam" id="PF01239">
    <property type="entry name" value="PPTA"/>
    <property type="match status" value="1"/>
</dbReference>
<dbReference type="GO" id="GO:0005737">
    <property type="term" value="C:cytoplasm"/>
    <property type="evidence" value="ECO:0007669"/>
    <property type="project" value="TreeGrafter"/>
</dbReference>
<reference evidence="5 6" key="1">
    <citation type="submission" date="2013-05" db="EMBL/GenBank/DDBJ databases">
        <title>Drechslerella stenobrocha genome reveals carnivorous origination and mechanical trapping mechanism of predatory fungi.</title>
        <authorList>
            <person name="Liu X."/>
            <person name="Zhang W."/>
            <person name="Liu K."/>
        </authorList>
    </citation>
    <scope>NUCLEOTIDE SEQUENCE [LARGE SCALE GENOMIC DNA]</scope>
    <source>
        <strain evidence="5 6">248</strain>
    </source>
</reference>